<feature type="region of interest" description="Disordered" evidence="7">
    <location>
        <begin position="110"/>
        <end position="157"/>
    </location>
</feature>
<dbReference type="OrthoDB" id="6421374at2759"/>
<name>A0A443STW4_9ACAR</name>
<comment type="subcellular location">
    <subcellularLocation>
        <location evidence="1">Nucleus</location>
    </subcellularLocation>
</comment>
<feature type="region of interest" description="Disordered" evidence="7">
    <location>
        <begin position="707"/>
        <end position="741"/>
    </location>
</feature>
<feature type="compositionally biased region" description="Acidic residues" evidence="7">
    <location>
        <begin position="434"/>
        <end position="448"/>
    </location>
</feature>
<dbReference type="GO" id="GO:0008270">
    <property type="term" value="F:zinc ion binding"/>
    <property type="evidence" value="ECO:0007669"/>
    <property type="project" value="UniProtKB-KW"/>
</dbReference>
<feature type="compositionally biased region" description="Basic and acidic residues" evidence="7">
    <location>
        <begin position="422"/>
        <end position="433"/>
    </location>
</feature>
<dbReference type="Proteomes" id="UP000288716">
    <property type="component" value="Unassembled WGS sequence"/>
</dbReference>
<dbReference type="InterPro" id="IPR017884">
    <property type="entry name" value="SANT_dom"/>
</dbReference>
<evidence type="ECO:0000256" key="3">
    <source>
        <dbReference type="ARBA" id="ARBA00022771"/>
    </source>
</evidence>
<dbReference type="EMBL" id="NCKV01000320">
    <property type="protein sequence ID" value="RWS30944.1"/>
    <property type="molecule type" value="Genomic_DNA"/>
</dbReference>
<evidence type="ECO:0000256" key="7">
    <source>
        <dbReference type="SAM" id="MobiDB-lite"/>
    </source>
</evidence>
<feature type="compositionally biased region" description="Polar residues" evidence="7">
    <location>
        <begin position="134"/>
        <end position="147"/>
    </location>
</feature>
<evidence type="ECO:0000259" key="9">
    <source>
        <dbReference type="PROSITE" id="PS51293"/>
    </source>
</evidence>
<dbReference type="PANTHER" id="PTHR10865">
    <property type="entry name" value="METASTASIS-ASSOCIATED PROTEIN AND MESODERM INDUCTION EARLY RESPONSE PROTEIN"/>
    <property type="match status" value="1"/>
</dbReference>
<dbReference type="Gene3D" id="4.10.1240.50">
    <property type="match status" value="1"/>
</dbReference>
<dbReference type="GO" id="GO:0003714">
    <property type="term" value="F:transcription corepressor activity"/>
    <property type="evidence" value="ECO:0007669"/>
    <property type="project" value="TreeGrafter"/>
</dbReference>
<dbReference type="InterPro" id="IPR001005">
    <property type="entry name" value="SANT/Myb"/>
</dbReference>
<feature type="compositionally biased region" description="Polar residues" evidence="7">
    <location>
        <begin position="586"/>
        <end position="596"/>
    </location>
</feature>
<dbReference type="GO" id="GO:0042826">
    <property type="term" value="F:histone deacetylase binding"/>
    <property type="evidence" value="ECO:0007669"/>
    <property type="project" value="TreeGrafter"/>
</dbReference>
<dbReference type="InterPro" id="IPR040138">
    <property type="entry name" value="MIER/MTA"/>
</dbReference>
<evidence type="ECO:0000256" key="6">
    <source>
        <dbReference type="ARBA" id="ARBA00023242"/>
    </source>
</evidence>
<feature type="compositionally biased region" description="Low complexity" evidence="7">
    <location>
        <begin position="124"/>
        <end position="133"/>
    </location>
</feature>
<evidence type="ECO:0000313" key="10">
    <source>
        <dbReference type="EMBL" id="RWS30944.1"/>
    </source>
</evidence>
<evidence type="ECO:0000313" key="11">
    <source>
        <dbReference type="Proteomes" id="UP000288716"/>
    </source>
</evidence>
<keyword evidence="5" id="KW-0238">DNA-binding</keyword>
<dbReference type="GO" id="GO:0003713">
    <property type="term" value="F:transcription coactivator activity"/>
    <property type="evidence" value="ECO:0007669"/>
    <property type="project" value="TreeGrafter"/>
</dbReference>
<dbReference type="SMART" id="SM01189">
    <property type="entry name" value="ELM2"/>
    <property type="match status" value="1"/>
</dbReference>
<keyword evidence="2" id="KW-0479">Metal-binding</keyword>
<feature type="compositionally biased region" description="Basic and acidic residues" evidence="7">
    <location>
        <begin position="710"/>
        <end position="724"/>
    </location>
</feature>
<dbReference type="SUPFAM" id="SSF46689">
    <property type="entry name" value="Homeodomain-like"/>
    <property type="match status" value="1"/>
</dbReference>
<dbReference type="GO" id="GO:0003677">
    <property type="term" value="F:DNA binding"/>
    <property type="evidence" value="ECO:0007669"/>
    <property type="project" value="UniProtKB-KW"/>
</dbReference>
<protein>
    <submittedName>
        <fullName evidence="10">Uncharacterized protein</fullName>
    </submittedName>
</protein>
<evidence type="ECO:0000256" key="4">
    <source>
        <dbReference type="ARBA" id="ARBA00022833"/>
    </source>
</evidence>
<keyword evidence="11" id="KW-1185">Reference proteome</keyword>
<dbReference type="GO" id="GO:0000122">
    <property type="term" value="P:negative regulation of transcription by RNA polymerase II"/>
    <property type="evidence" value="ECO:0007669"/>
    <property type="project" value="TreeGrafter"/>
</dbReference>
<proteinExistence type="predicted"/>
<feature type="compositionally biased region" description="Low complexity" evidence="7">
    <location>
        <begin position="597"/>
        <end position="608"/>
    </location>
</feature>
<comment type="caution">
    <text evidence="10">The sequence shown here is derived from an EMBL/GenBank/DDBJ whole genome shotgun (WGS) entry which is preliminary data.</text>
</comment>
<feature type="domain" description="SANT" evidence="9">
    <location>
        <begin position="216"/>
        <end position="263"/>
    </location>
</feature>
<feature type="region of interest" description="Disordered" evidence="7">
    <location>
        <begin position="422"/>
        <end position="457"/>
    </location>
</feature>
<organism evidence="10 11">
    <name type="scientific">Leptotrombidium deliense</name>
    <dbReference type="NCBI Taxonomy" id="299467"/>
    <lineage>
        <taxon>Eukaryota</taxon>
        <taxon>Metazoa</taxon>
        <taxon>Ecdysozoa</taxon>
        <taxon>Arthropoda</taxon>
        <taxon>Chelicerata</taxon>
        <taxon>Arachnida</taxon>
        <taxon>Acari</taxon>
        <taxon>Acariformes</taxon>
        <taxon>Trombidiformes</taxon>
        <taxon>Prostigmata</taxon>
        <taxon>Anystina</taxon>
        <taxon>Parasitengona</taxon>
        <taxon>Trombiculoidea</taxon>
        <taxon>Trombiculidae</taxon>
        <taxon>Leptotrombidium</taxon>
    </lineage>
</organism>
<dbReference type="Pfam" id="PF01448">
    <property type="entry name" value="ELM2"/>
    <property type="match status" value="1"/>
</dbReference>
<feature type="domain" description="ELM2" evidence="8">
    <location>
        <begin position="44"/>
        <end position="176"/>
    </location>
</feature>
<evidence type="ECO:0000259" key="8">
    <source>
        <dbReference type="PROSITE" id="PS51156"/>
    </source>
</evidence>
<dbReference type="VEuPathDB" id="VectorBase:LDEU001096"/>
<dbReference type="Gene3D" id="1.10.10.60">
    <property type="entry name" value="Homeodomain-like"/>
    <property type="match status" value="1"/>
</dbReference>
<keyword evidence="6" id="KW-0539">Nucleus</keyword>
<dbReference type="PROSITE" id="PS51293">
    <property type="entry name" value="SANT"/>
    <property type="match status" value="1"/>
</dbReference>
<dbReference type="InterPro" id="IPR000949">
    <property type="entry name" value="ELM2_dom"/>
</dbReference>
<dbReference type="PANTHER" id="PTHR10865:SF29">
    <property type="entry name" value="METASTASIS ASSOCIATED 1-LIKE, ISOFORM D"/>
    <property type="match status" value="1"/>
</dbReference>
<dbReference type="STRING" id="299467.A0A443STW4"/>
<gene>
    <name evidence="10" type="ORF">B4U80_03497</name>
</gene>
<sequence>MRAHLECDCTRTHRHHRCGRNDVRKSNADFDSYWEDEARNPNRNRIRIGRQYQATVPPLLKPGESDGRQLEHLETLKWKPENDLTEQQLDQYLSLAKAVALFARAINNSASNSQTDGESENNDNDNVNSDSGEQQTADEQSSASQQENKSKENSDSLVSQASDHLHCALKGLVKSDFVTSHHPFRHDVGCKVPINSSDKSATVEDNCESRHLKVFWNPNETDLFAKALNACGKNFSAIKKDFLPWKSVQSIIEYYYLRLNRSKSETNHCTMDDKVSTDCSSVVTANVASTSTEESLHSPTFVSRDCKGHVNGVSTALVECETSTSEDYNVNCVNNNLEIKALKAKPVLPSTDDANNSVSNLGSLKFYMDGQLVLKLNAKQELTGRKCHWVESQDTPKFSRPVRKGNKKLLIEKSEADLKLGHVHNDKCLHQSPEDGEEGSVDSSDEDSLGSSESNALASPLSVTARKAKVKVENNCFVPLPSPCGLTTSKDQSSSRCVDSSIVKREPLCSPTCSSNVKYNENDCKRKLKVPPWPPDKKKNSAVMDMKWSVADCVQPPEAHAASRKVNHSGFDKYANSAIPVDLTRKSSTSSPNCTKSPSFSSPSVSTSGDIENRKMSSSPINPMYPLSLTPNSVFSSLRQPKSVKDLKTVDMCQKTKNSKCDLSPDKSKASLNWFSNPLMSYLPIYEQYYQYYCRFGIPQLANTSSAPVDKAESEAKDDLENKGQTKTISEPVFDKDEEEKGMLYQLLNKDKSSD</sequence>
<accession>A0A443STW4</accession>
<dbReference type="GO" id="GO:0016581">
    <property type="term" value="C:NuRD complex"/>
    <property type="evidence" value="ECO:0007669"/>
    <property type="project" value="TreeGrafter"/>
</dbReference>
<dbReference type="PROSITE" id="PS51156">
    <property type="entry name" value="ELM2"/>
    <property type="match status" value="1"/>
</dbReference>
<dbReference type="InterPro" id="IPR009057">
    <property type="entry name" value="Homeodomain-like_sf"/>
</dbReference>
<reference evidence="10 11" key="1">
    <citation type="journal article" date="2018" name="Gigascience">
        <title>Genomes of trombidid mites reveal novel predicted allergens and laterally-transferred genes associated with secondary metabolism.</title>
        <authorList>
            <person name="Dong X."/>
            <person name="Chaisiri K."/>
            <person name="Xia D."/>
            <person name="Armstrong S.D."/>
            <person name="Fang Y."/>
            <person name="Donnelly M.J."/>
            <person name="Kadowaki T."/>
            <person name="McGarry J.W."/>
            <person name="Darby A.C."/>
            <person name="Makepeace B.L."/>
        </authorList>
    </citation>
    <scope>NUCLEOTIDE SEQUENCE [LARGE SCALE GENOMIC DNA]</scope>
    <source>
        <strain evidence="10">UoL-UT</strain>
    </source>
</reference>
<dbReference type="FunFam" id="1.10.10.60:FF:000012">
    <property type="entry name" value="Metastasis-associated 1 family, member 3"/>
    <property type="match status" value="1"/>
</dbReference>
<dbReference type="SMART" id="SM00717">
    <property type="entry name" value="SANT"/>
    <property type="match status" value="1"/>
</dbReference>
<keyword evidence="4" id="KW-0862">Zinc</keyword>
<dbReference type="AlphaFoldDB" id="A0A443STW4"/>
<evidence type="ECO:0000256" key="5">
    <source>
        <dbReference type="ARBA" id="ARBA00023125"/>
    </source>
</evidence>
<feature type="region of interest" description="Disordered" evidence="7">
    <location>
        <begin position="584"/>
        <end position="623"/>
    </location>
</feature>
<evidence type="ECO:0000256" key="1">
    <source>
        <dbReference type="ARBA" id="ARBA00004123"/>
    </source>
</evidence>
<keyword evidence="3" id="KW-0863">Zinc-finger</keyword>
<evidence type="ECO:0000256" key="2">
    <source>
        <dbReference type="ARBA" id="ARBA00022723"/>
    </source>
</evidence>